<name>A0A0K1Q3L8_9BACT</name>
<dbReference type="Gene3D" id="1.25.40.10">
    <property type="entry name" value="Tetratricopeptide repeat domain"/>
    <property type="match status" value="1"/>
</dbReference>
<evidence type="ECO:0000313" key="2">
    <source>
        <dbReference type="EMBL" id="AKV00343.1"/>
    </source>
</evidence>
<dbReference type="InterPro" id="IPR011990">
    <property type="entry name" value="TPR-like_helical_dom_sf"/>
</dbReference>
<reference evidence="2 3" key="1">
    <citation type="submission" date="2015-08" db="EMBL/GenBank/DDBJ databases">
        <authorList>
            <person name="Babu N.S."/>
            <person name="Beckwith C.J."/>
            <person name="Beseler K.G."/>
            <person name="Brison A."/>
            <person name="Carone J.V."/>
            <person name="Caskin T.P."/>
            <person name="Diamond M."/>
            <person name="Durham M.E."/>
            <person name="Foxe J.M."/>
            <person name="Go M."/>
            <person name="Henderson B.A."/>
            <person name="Jones I.B."/>
            <person name="McGettigan J.A."/>
            <person name="Micheletti S.J."/>
            <person name="Nasrallah M.E."/>
            <person name="Ortiz D."/>
            <person name="Piller C.R."/>
            <person name="Privatt S.R."/>
            <person name="Schneider S.L."/>
            <person name="Sharp S."/>
            <person name="Smith T.C."/>
            <person name="Stanton J.D."/>
            <person name="Ullery H.E."/>
            <person name="Wilson R.J."/>
            <person name="Serrano M.G."/>
            <person name="Buck G."/>
            <person name="Lee V."/>
            <person name="Wang Y."/>
            <person name="Carvalho R."/>
            <person name="Voegtly L."/>
            <person name="Shi R."/>
            <person name="Duckworth R."/>
            <person name="Johnson A."/>
            <person name="Loviza R."/>
            <person name="Walstead R."/>
            <person name="Shah Z."/>
            <person name="Kiflezghi M."/>
            <person name="Wade K."/>
            <person name="Ball S.L."/>
            <person name="Bradley K.W."/>
            <person name="Asai D.J."/>
            <person name="Bowman C.A."/>
            <person name="Russell D.A."/>
            <person name="Pope W.H."/>
            <person name="Jacobs-Sera D."/>
            <person name="Hendrix R.W."/>
            <person name="Hatfull G.F."/>
        </authorList>
    </citation>
    <scope>NUCLEOTIDE SEQUENCE [LARGE SCALE GENOMIC DNA]</scope>
    <source>
        <strain evidence="2 3">DSM 27648</strain>
    </source>
</reference>
<evidence type="ECO:0000313" key="3">
    <source>
        <dbReference type="Proteomes" id="UP000064967"/>
    </source>
</evidence>
<dbReference type="EMBL" id="CP012333">
    <property type="protein sequence ID" value="AKV00343.1"/>
    <property type="molecule type" value="Genomic_DNA"/>
</dbReference>
<protein>
    <recommendedName>
        <fullName evidence="4">Outer membrane lipoprotein BamD-like domain-containing protein</fullName>
    </recommendedName>
</protein>
<proteinExistence type="predicted"/>
<gene>
    <name evidence="2" type="ORF">AKJ09_07006</name>
</gene>
<dbReference type="RefSeq" id="WP_146651647.1">
    <property type="nucleotide sequence ID" value="NZ_CP012333.1"/>
</dbReference>
<accession>A0A0K1Q3L8</accession>
<sequence>MSTRDDTTPDVDARIDALVRAARNEAPPPSYARDALTRAIAHGSLATSAPVSARRTSPLATATKLALLCAGLSIGAYAVKASRGSIEPSVSSLMPAAPTAVVERSAPTTVSHALGGPTPSEGVEPSSANTFDVHRLPNAPSVVSDSGTTVSAATTKGVPAVATTSSAPVEGDDFAAEIARLREARAAISAGRIDDARATLARYDATFPKGALMPEAKAMKVDLLIAAGQPEEARREAEAFLKRYPNSPQAGRLKILLERKTVP</sequence>
<organism evidence="2 3">
    <name type="scientific">Labilithrix luteola</name>
    <dbReference type="NCBI Taxonomy" id="1391654"/>
    <lineage>
        <taxon>Bacteria</taxon>
        <taxon>Pseudomonadati</taxon>
        <taxon>Myxococcota</taxon>
        <taxon>Polyangia</taxon>
        <taxon>Polyangiales</taxon>
        <taxon>Labilitrichaceae</taxon>
        <taxon>Labilithrix</taxon>
    </lineage>
</organism>
<dbReference type="KEGG" id="llu:AKJ09_07006"/>
<keyword evidence="3" id="KW-1185">Reference proteome</keyword>
<evidence type="ECO:0008006" key="4">
    <source>
        <dbReference type="Google" id="ProtNLM"/>
    </source>
</evidence>
<feature type="region of interest" description="Disordered" evidence="1">
    <location>
        <begin position="107"/>
        <end position="127"/>
    </location>
</feature>
<dbReference type="STRING" id="1391654.AKJ09_07006"/>
<dbReference type="Pfam" id="PF13428">
    <property type="entry name" value="TPR_14"/>
    <property type="match status" value="1"/>
</dbReference>
<evidence type="ECO:0000256" key="1">
    <source>
        <dbReference type="SAM" id="MobiDB-lite"/>
    </source>
</evidence>
<dbReference type="SUPFAM" id="SSF48452">
    <property type="entry name" value="TPR-like"/>
    <property type="match status" value="1"/>
</dbReference>
<dbReference type="Proteomes" id="UP000064967">
    <property type="component" value="Chromosome"/>
</dbReference>
<dbReference type="AlphaFoldDB" id="A0A0K1Q3L8"/>